<feature type="domain" description="Pectinesterase catalytic" evidence="7">
    <location>
        <begin position="68"/>
        <end position="356"/>
    </location>
</feature>
<dbReference type="UniPathway" id="UPA00545">
    <property type="reaction ID" value="UER00823"/>
</dbReference>
<dbReference type="GO" id="GO:0045490">
    <property type="term" value="P:pectin catabolic process"/>
    <property type="evidence" value="ECO:0007669"/>
    <property type="project" value="UniProtKB-UniRule"/>
</dbReference>
<accession>A0A1I1PZ27</accession>
<dbReference type="InterPro" id="IPR013830">
    <property type="entry name" value="SGNH_hydro"/>
</dbReference>
<organism evidence="9 10">
    <name type="scientific">Streptomyces aidingensis</name>
    <dbReference type="NCBI Taxonomy" id="910347"/>
    <lineage>
        <taxon>Bacteria</taxon>
        <taxon>Bacillati</taxon>
        <taxon>Actinomycetota</taxon>
        <taxon>Actinomycetes</taxon>
        <taxon>Kitasatosporales</taxon>
        <taxon>Streptomycetaceae</taxon>
        <taxon>Streptomyces</taxon>
    </lineage>
</organism>
<dbReference type="InterPro" id="IPR033131">
    <property type="entry name" value="Pectinesterase_Asp_AS"/>
</dbReference>
<dbReference type="InterPro" id="IPR037459">
    <property type="entry name" value="RhgT-like"/>
</dbReference>
<dbReference type="InterPro" id="IPR000070">
    <property type="entry name" value="Pectinesterase_cat"/>
</dbReference>
<dbReference type="PROSITE" id="PS00503">
    <property type="entry name" value="PECTINESTERASE_2"/>
    <property type="match status" value="1"/>
</dbReference>
<dbReference type="Pfam" id="PF13472">
    <property type="entry name" value="Lipase_GDSL_2"/>
    <property type="match status" value="1"/>
</dbReference>
<dbReference type="Gene3D" id="2.160.20.10">
    <property type="entry name" value="Single-stranded right-handed beta-helix, Pectin lyase-like"/>
    <property type="match status" value="1"/>
</dbReference>
<reference evidence="9 10" key="1">
    <citation type="submission" date="2016-10" db="EMBL/GenBank/DDBJ databases">
        <authorList>
            <person name="de Groot N.N."/>
        </authorList>
    </citation>
    <scope>NUCLEOTIDE SEQUENCE [LARGE SCALE GENOMIC DNA]</scope>
    <source>
        <strain evidence="9 10">CGMCC 4.5739</strain>
    </source>
</reference>
<evidence type="ECO:0000313" key="10">
    <source>
        <dbReference type="Proteomes" id="UP000199207"/>
    </source>
</evidence>
<comment type="similarity">
    <text evidence="1">Belongs to the 'GDSL' lipolytic enzyme family.</text>
</comment>
<dbReference type="GO" id="GO:0030599">
    <property type="term" value="F:pectinesterase activity"/>
    <property type="evidence" value="ECO:0007669"/>
    <property type="project" value="UniProtKB-UniRule"/>
</dbReference>
<feature type="region of interest" description="Disordered" evidence="6">
    <location>
        <begin position="35"/>
        <end position="64"/>
    </location>
</feature>
<evidence type="ECO:0000313" key="9">
    <source>
        <dbReference type="EMBL" id="SFD15131.1"/>
    </source>
</evidence>
<evidence type="ECO:0000256" key="5">
    <source>
        <dbReference type="RuleBase" id="RU000589"/>
    </source>
</evidence>
<comment type="pathway">
    <text evidence="5">Glycan metabolism; pectin degradation; 2-dehydro-3-deoxy-D-gluconate from pectin: step 1/5.</text>
</comment>
<protein>
    <recommendedName>
        <fullName evidence="5">Pectinesterase</fullName>
        <ecNumber evidence="5">3.1.1.11</ecNumber>
    </recommendedName>
</protein>
<sequence length="642" mass="69004">MPKHRVGTTRRGLLLAGTVAALGLAHLAAALPAAARPGGGRGPDQGHGRPFGPYGSPGDRRDDRTLYVDPRGRGDHTTVQAAVDATTGGGPGWTLVLAAARYRETVRIPADRTGLTLLGATGDPREVVIVHDNAAGTPRPDGNGTYGTSGSATTTVRADGFTACDVTFANDWLRADHPGVTGTQAVAIKVQGDRSAFHRCRFLGHQDTLYADSRGYDLIARQYYRHCCIEGDVDFVFGRATAVFDACEFRTVARDAEVTPLGFVFAPSTARHNPRGFLAHRCRVTSSAPDGAYKLARPWVPTSAPDSWPMLTVRNTWIGPGIDAAVPYANMRNAHPWQRQRFAEYADFGPGAEITDPAERPQLDDAAAAELTVAGHLGDWTPQDAFRPQGRRTPPAGPLRIFIAGDSTASVYEAARAPRAGWGQALPVFTAPDVRVVDRALSGASSRSFADAGLLDAILRDIAPGDLLLISFGHNDQKLYDPARGVEPYDGYQAYLRTYLDGARQRGAHPVLVTSVERRRFREDGTAYSSLGDYPAAMAALAREENVPLIDLNAASIELWQKLGPETTKEYFLWLAPGEHPNYPDGIGDDTHFQAHGAIEVARLLGSLLEDARVLPHGSLTGLSRPVPDDALDWPAEPPVLT</sequence>
<evidence type="ECO:0000259" key="7">
    <source>
        <dbReference type="Pfam" id="PF01095"/>
    </source>
</evidence>
<feature type="active site" evidence="4">
    <location>
        <position position="234"/>
    </location>
</feature>
<dbReference type="SUPFAM" id="SSF52266">
    <property type="entry name" value="SGNH hydrolase"/>
    <property type="match status" value="1"/>
</dbReference>
<dbReference type="PANTHER" id="PTHR43695">
    <property type="entry name" value="PUTATIVE (AFU_ORTHOLOGUE AFUA_2G17250)-RELATED"/>
    <property type="match status" value="1"/>
</dbReference>
<evidence type="ECO:0000259" key="8">
    <source>
        <dbReference type="Pfam" id="PF13472"/>
    </source>
</evidence>
<feature type="domain" description="SGNH hydrolase-type esterase" evidence="8">
    <location>
        <begin position="405"/>
        <end position="582"/>
    </location>
</feature>
<dbReference type="PROSITE" id="PS51318">
    <property type="entry name" value="TAT"/>
    <property type="match status" value="1"/>
</dbReference>
<dbReference type="Gene3D" id="3.40.50.1110">
    <property type="entry name" value="SGNH hydrolase"/>
    <property type="match status" value="1"/>
</dbReference>
<dbReference type="EMBL" id="FOLM01000010">
    <property type="protein sequence ID" value="SFD15131.1"/>
    <property type="molecule type" value="Genomic_DNA"/>
</dbReference>
<dbReference type="Proteomes" id="UP000199207">
    <property type="component" value="Unassembled WGS sequence"/>
</dbReference>
<dbReference type="InterPro" id="IPR006311">
    <property type="entry name" value="TAT_signal"/>
</dbReference>
<evidence type="ECO:0000256" key="3">
    <source>
        <dbReference type="ARBA" id="ARBA00023085"/>
    </source>
</evidence>
<dbReference type="CDD" id="cd01821">
    <property type="entry name" value="Rhamnogalacturan_acetylesterase_like"/>
    <property type="match status" value="1"/>
</dbReference>
<dbReference type="AlphaFoldDB" id="A0A1I1PZ27"/>
<keyword evidence="2 5" id="KW-0378">Hydrolase</keyword>
<proteinExistence type="inferred from homology"/>
<dbReference type="InterPro" id="IPR012334">
    <property type="entry name" value="Pectin_lyas_fold"/>
</dbReference>
<evidence type="ECO:0000256" key="1">
    <source>
        <dbReference type="ARBA" id="ARBA00008668"/>
    </source>
</evidence>
<keyword evidence="5" id="KW-0732">Signal</keyword>
<dbReference type="InterPro" id="IPR036514">
    <property type="entry name" value="SGNH_hydro_sf"/>
</dbReference>
<dbReference type="PANTHER" id="PTHR43695:SF1">
    <property type="entry name" value="RHAMNOGALACTURONAN ACETYLESTERASE"/>
    <property type="match status" value="1"/>
</dbReference>
<evidence type="ECO:0000256" key="6">
    <source>
        <dbReference type="SAM" id="MobiDB-lite"/>
    </source>
</evidence>
<feature type="chain" id="PRO_5011331586" description="Pectinesterase" evidence="5">
    <location>
        <begin position="36"/>
        <end position="642"/>
    </location>
</feature>
<evidence type="ECO:0000256" key="4">
    <source>
        <dbReference type="PROSITE-ProRule" id="PRU10040"/>
    </source>
</evidence>
<dbReference type="SUPFAM" id="SSF51126">
    <property type="entry name" value="Pectin lyase-like"/>
    <property type="match status" value="1"/>
</dbReference>
<comment type="catalytic activity">
    <reaction evidence="5">
        <text>[(1-&gt;4)-alpha-D-galacturonosyl methyl ester](n) + n H2O = [(1-&gt;4)-alpha-D-galacturonosyl](n) + n methanol + n H(+)</text>
        <dbReference type="Rhea" id="RHEA:22380"/>
        <dbReference type="Rhea" id="RHEA-COMP:14570"/>
        <dbReference type="Rhea" id="RHEA-COMP:14573"/>
        <dbReference type="ChEBI" id="CHEBI:15377"/>
        <dbReference type="ChEBI" id="CHEBI:15378"/>
        <dbReference type="ChEBI" id="CHEBI:17790"/>
        <dbReference type="ChEBI" id="CHEBI:140522"/>
        <dbReference type="ChEBI" id="CHEBI:140523"/>
        <dbReference type="EC" id="3.1.1.11"/>
    </reaction>
</comment>
<dbReference type="GO" id="GO:0042545">
    <property type="term" value="P:cell wall modification"/>
    <property type="evidence" value="ECO:0007669"/>
    <property type="project" value="UniProtKB-UniRule"/>
</dbReference>
<dbReference type="STRING" id="910347.SAMN05421773_110167"/>
<evidence type="ECO:0000256" key="2">
    <source>
        <dbReference type="ARBA" id="ARBA00022801"/>
    </source>
</evidence>
<dbReference type="InterPro" id="IPR011050">
    <property type="entry name" value="Pectin_lyase_fold/virulence"/>
</dbReference>
<keyword evidence="10" id="KW-1185">Reference proteome</keyword>
<feature type="signal peptide" evidence="5">
    <location>
        <begin position="1"/>
        <end position="35"/>
    </location>
</feature>
<gene>
    <name evidence="9" type="ORF">SAMN05421773_110167</name>
</gene>
<dbReference type="EC" id="3.1.1.11" evidence="5"/>
<keyword evidence="3 5" id="KW-0063">Aspartyl esterase</keyword>
<dbReference type="Pfam" id="PF01095">
    <property type="entry name" value="Pectinesterase"/>
    <property type="match status" value="1"/>
</dbReference>
<name>A0A1I1PZ27_9ACTN</name>